<evidence type="ECO:0000313" key="2">
    <source>
        <dbReference type="Proteomes" id="UP001321453"/>
    </source>
</evidence>
<dbReference type="Proteomes" id="UP001321453">
    <property type="component" value="Unassembled WGS sequence"/>
</dbReference>
<keyword evidence="2" id="KW-1185">Reference proteome</keyword>
<dbReference type="RefSeq" id="WP_289446817.1">
    <property type="nucleotide sequence ID" value="NZ_JAUCGR010000002.1"/>
</dbReference>
<proteinExistence type="predicted"/>
<organism evidence="1 2">
    <name type="scientific">Cellulomonas edaphi</name>
    <dbReference type="NCBI Taxonomy" id="3053468"/>
    <lineage>
        <taxon>Bacteria</taxon>
        <taxon>Bacillati</taxon>
        <taxon>Actinomycetota</taxon>
        <taxon>Actinomycetes</taxon>
        <taxon>Micrococcales</taxon>
        <taxon>Cellulomonadaceae</taxon>
        <taxon>Cellulomonas</taxon>
    </lineage>
</organism>
<gene>
    <name evidence="1" type="ORF">QRT05_09050</name>
</gene>
<comment type="caution">
    <text evidence="1">The sequence shown here is derived from an EMBL/GenBank/DDBJ whole genome shotgun (WGS) entry which is preliminary data.</text>
</comment>
<accession>A0ABT7S781</accession>
<dbReference type="NCBIfam" id="NF046112">
    <property type="entry name" value="MSMEG_6209_Nter"/>
    <property type="match status" value="1"/>
</dbReference>
<dbReference type="Gene3D" id="1.10.8.1060">
    <property type="entry name" value="Corynebacterium glutamicum thioredoxin-dependent arsenate reductase, N-terminal domain"/>
    <property type="match status" value="1"/>
</dbReference>
<reference evidence="1 2" key="1">
    <citation type="submission" date="2023-06" db="EMBL/GenBank/DDBJ databases">
        <title>Cellulomonas sp. MW9 Whole genome sequence.</title>
        <authorList>
            <person name="Park S."/>
        </authorList>
    </citation>
    <scope>NUCLEOTIDE SEQUENCE [LARGE SCALE GENOMIC DNA]</scope>
    <source>
        <strain evidence="1 2">MW9</strain>
    </source>
</reference>
<dbReference type="EMBL" id="JAUCGR010000002">
    <property type="protein sequence ID" value="MDM7831480.1"/>
    <property type="molecule type" value="Genomic_DNA"/>
</dbReference>
<name>A0ABT7S781_9CELL</name>
<evidence type="ECO:0000313" key="1">
    <source>
        <dbReference type="EMBL" id="MDM7831480.1"/>
    </source>
</evidence>
<protein>
    <submittedName>
        <fullName evidence="1">Uncharacterized protein</fullName>
    </submittedName>
</protein>
<sequence>MPIEDEDKAIGEVVDRIAEKFPAVERERVQEAVETHKSQFDEAAVRDFVPVLVEHQVTDELSTQDGD</sequence>